<organism evidence="5 6">
    <name type="scientific">Verticillium longisporum</name>
    <name type="common">Verticillium dahliae var. longisporum</name>
    <dbReference type="NCBI Taxonomy" id="100787"/>
    <lineage>
        <taxon>Eukaryota</taxon>
        <taxon>Fungi</taxon>
        <taxon>Dikarya</taxon>
        <taxon>Ascomycota</taxon>
        <taxon>Pezizomycotina</taxon>
        <taxon>Sordariomycetes</taxon>
        <taxon>Hypocreomycetidae</taxon>
        <taxon>Glomerellales</taxon>
        <taxon>Plectosphaerellaceae</taxon>
        <taxon>Verticillium</taxon>
    </lineage>
</organism>
<dbReference type="AlphaFoldDB" id="A0A0G4MAT2"/>
<evidence type="ECO:0000256" key="1">
    <source>
        <dbReference type="ARBA" id="ARBA00004141"/>
    </source>
</evidence>
<feature type="transmembrane region" description="Helical" evidence="3">
    <location>
        <begin position="803"/>
        <end position="822"/>
    </location>
</feature>
<reference evidence="6" key="1">
    <citation type="submission" date="2015-05" db="EMBL/GenBank/DDBJ databases">
        <authorList>
            <person name="Fogelqvist Johan"/>
        </authorList>
    </citation>
    <scope>NUCLEOTIDE SEQUENCE [LARGE SCALE GENOMIC DNA]</scope>
</reference>
<keyword evidence="3" id="KW-1133">Transmembrane helix</keyword>
<evidence type="ECO:0000256" key="2">
    <source>
        <dbReference type="ARBA" id="ARBA00006727"/>
    </source>
</evidence>
<dbReference type="PANTHER" id="PTHR11360">
    <property type="entry name" value="MONOCARBOXYLATE TRANSPORTER"/>
    <property type="match status" value="1"/>
</dbReference>
<feature type="transmembrane region" description="Helical" evidence="3">
    <location>
        <begin position="473"/>
        <end position="497"/>
    </location>
</feature>
<feature type="transmembrane region" description="Helical" evidence="3">
    <location>
        <begin position="664"/>
        <end position="685"/>
    </location>
</feature>
<dbReference type="SUPFAM" id="SSF103473">
    <property type="entry name" value="MFS general substrate transporter"/>
    <property type="match status" value="1"/>
</dbReference>
<evidence type="ECO:0000259" key="4">
    <source>
        <dbReference type="PROSITE" id="PS50850"/>
    </source>
</evidence>
<keyword evidence="3" id="KW-0812">Transmembrane</keyword>
<dbReference type="Proteomes" id="UP000045706">
    <property type="component" value="Unassembled WGS sequence"/>
</dbReference>
<feature type="transmembrane region" description="Helical" evidence="3">
    <location>
        <begin position="509"/>
        <end position="537"/>
    </location>
</feature>
<feature type="transmembrane region" description="Helical" evidence="3">
    <location>
        <begin position="697"/>
        <end position="716"/>
    </location>
</feature>
<evidence type="ECO:0000313" key="5">
    <source>
        <dbReference type="EMBL" id="CRK31387.1"/>
    </source>
</evidence>
<dbReference type="GO" id="GO:0022857">
    <property type="term" value="F:transmembrane transporter activity"/>
    <property type="evidence" value="ECO:0007669"/>
    <property type="project" value="InterPro"/>
</dbReference>
<gene>
    <name evidence="5" type="ORF">BN1723_014495</name>
</gene>
<dbReference type="InterPro" id="IPR020846">
    <property type="entry name" value="MFS_dom"/>
</dbReference>
<feature type="transmembrane region" description="Helical" evidence="3">
    <location>
        <begin position="829"/>
        <end position="851"/>
    </location>
</feature>
<dbReference type="InterPro" id="IPR050327">
    <property type="entry name" value="Proton-linked_MCT"/>
</dbReference>
<dbReference type="PANTHER" id="PTHR11360:SF305">
    <property type="entry name" value="MAJOR FACILITATOR SUPERFAMILY (MFS) PROFILE DOMAIN-CONTAINING PROTEIN"/>
    <property type="match status" value="1"/>
</dbReference>
<evidence type="ECO:0000313" key="6">
    <source>
        <dbReference type="Proteomes" id="UP000045706"/>
    </source>
</evidence>
<evidence type="ECO:0000256" key="3">
    <source>
        <dbReference type="SAM" id="Phobius"/>
    </source>
</evidence>
<protein>
    <recommendedName>
        <fullName evidence="4">Major facilitator superfamily (MFS) profile domain-containing protein</fullName>
    </recommendedName>
</protein>
<proteinExistence type="inferred from homology"/>
<name>A0A0G4MAT2_VERLO</name>
<feature type="transmembrane region" description="Helical" evidence="3">
    <location>
        <begin position="568"/>
        <end position="585"/>
    </location>
</feature>
<feature type="transmembrane region" description="Helical" evidence="3">
    <location>
        <begin position="857"/>
        <end position="882"/>
    </location>
</feature>
<dbReference type="EMBL" id="CVQI01023669">
    <property type="protein sequence ID" value="CRK31387.1"/>
    <property type="molecule type" value="Genomic_DNA"/>
</dbReference>
<comment type="subcellular location">
    <subcellularLocation>
        <location evidence="1">Membrane</location>
        <topology evidence="1">Multi-pass membrane protein</topology>
    </subcellularLocation>
</comment>
<feature type="transmembrane region" description="Helical" evidence="3">
    <location>
        <begin position="894"/>
        <end position="913"/>
    </location>
</feature>
<dbReference type="InterPro" id="IPR036259">
    <property type="entry name" value="MFS_trans_sf"/>
</dbReference>
<keyword evidence="3" id="KW-0472">Membrane</keyword>
<dbReference type="Gene3D" id="1.20.1250.20">
    <property type="entry name" value="MFS general substrate transporter like domains"/>
    <property type="match status" value="2"/>
</dbReference>
<comment type="similarity">
    <text evidence="2">Belongs to the major facilitator superfamily. Monocarboxylate porter (TC 2.A.1.13) family.</text>
</comment>
<feature type="transmembrane region" description="Helical" evidence="3">
    <location>
        <begin position="605"/>
        <end position="627"/>
    </location>
</feature>
<dbReference type="PROSITE" id="PS50850">
    <property type="entry name" value="MFS"/>
    <property type="match status" value="1"/>
</dbReference>
<feature type="transmembrane region" description="Helical" evidence="3">
    <location>
        <begin position="728"/>
        <end position="748"/>
    </location>
</feature>
<dbReference type="InterPro" id="IPR011701">
    <property type="entry name" value="MFS"/>
</dbReference>
<accession>A0A0G4MAT2</accession>
<feature type="transmembrane region" description="Helical" evidence="3">
    <location>
        <begin position="933"/>
        <end position="953"/>
    </location>
</feature>
<feature type="domain" description="Major facilitator superfamily (MFS) profile" evidence="4">
    <location>
        <begin position="769"/>
        <end position="1009"/>
    </location>
</feature>
<sequence>MFIASFFKSTRQLASFSFALSAASAISNGRRADSSACKLPAVPAAHYSEGHGVKFDCAPSFGTMRAKMIFVDSPDAIDSGIPPPLDRNEIPAAVEWFRNSSFGSLNLHVDFDGSRYYRMPRPSTSYSFERNLTAETHQKYMDHAVDAWLAYTNVTVPHVTSTNGPLVDVLYIVPTRKASAITFTTTSSIPVHTTRGHYVARKGVTLGHEDLKFWGPKLLNHETGHAMCLPDLYPLPVGYTQKYVGNWDLMANAGGHSPDFFAWHKWKLGWLLDLEVDCIIGPGSSTHTLSPVEVMGGGAHTKAVVVRHNSTTAFVVEVRSNLGNNHGAYSQGVLLYMVATDVETGKGPVRVLDANPGLRGERCESDRLDDASLSLERASSFTAEEWGVTLPKGPADRAAGTTLRQARSAHHEVDPSDSDLDPVLEASRIADSTVPDGGYGWVVISACAIVGWWFSGVNYSWGVMQGALVERGVGSASVLSFCGALSPALMASLAIINARVVRSLGTRKLALMGIFFVGMSQIGASFVTHSTVGLFFLPAHHEVDPSDSDLDPVLEASRIADSTVPDGGYGWVVISACAIVGWWVSGVNYSWGVMQGALVERGVGSASVLSFCGALSPALMASLAIINARVVRSLGTRKLALMGIFFVGMSQIGASFVTHSTVGLFFLPGALLGLGMSFCFMAVTVTPAQYFSRKRGLANGIVYAGGGLGAAVLSIATNAMIERYGVEWAFRIIGIVCFSTGFPAAYMIKERIPIQTSGFIDWKLFRQGSFDIIFVAGAIGVFPLLVPPFFIPLYARSMGLSTSTGAALLAGYNFSSAIGRIISGHLCDILGPLNTLFAFLAINSLTMIALWPASTTLAPLAVFAVMNGLTNGGFFASMPTCIGNIFGSARVSTAMGMIVTGWVGGYLFGSPIAGYLLDAYGGADEGLKAYRPAMFYAGSVSLVATSLILLMRLRINKKPWAKEVESLLNFKDAQRQCRRRIANLGQSKGSLHATGGPAWLMLYRAQCVA</sequence>
<feature type="transmembrane region" description="Helical" evidence="3">
    <location>
        <begin position="639"/>
        <end position="658"/>
    </location>
</feature>
<feature type="transmembrane region" description="Helical" evidence="3">
    <location>
        <begin position="438"/>
        <end position="461"/>
    </location>
</feature>
<dbReference type="Pfam" id="PF07690">
    <property type="entry name" value="MFS_1"/>
    <property type="match status" value="1"/>
</dbReference>
<dbReference type="GO" id="GO:0016020">
    <property type="term" value="C:membrane"/>
    <property type="evidence" value="ECO:0007669"/>
    <property type="project" value="UniProtKB-SubCell"/>
</dbReference>
<feature type="transmembrane region" description="Helical" evidence="3">
    <location>
        <begin position="769"/>
        <end position="791"/>
    </location>
</feature>